<gene>
    <name evidence="3" type="ORF">B6N60_01229</name>
</gene>
<reference evidence="3" key="1">
    <citation type="submission" date="2017-04" db="EMBL/GenBank/DDBJ databases">
        <title>Genome deletions in a multicellular cyanobacterial endosymbiont for morphological adaptation in marine diatoms.</title>
        <authorList>
            <person name="Wang Y."/>
            <person name="Gao H."/>
            <person name="Li R."/>
            <person name="Xu X."/>
        </authorList>
    </citation>
    <scope>NUCLEOTIDE SEQUENCE</scope>
    <source>
        <strain evidence="3">FACHB 800</strain>
    </source>
</reference>
<feature type="transmembrane region" description="Helical" evidence="1">
    <location>
        <begin position="156"/>
        <end position="178"/>
    </location>
</feature>
<keyword evidence="1" id="KW-0472">Membrane</keyword>
<feature type="domain" description="Acyltransferase 3" evidence="2">
    <location>
        <begin position="12"/>
        <end position="347"/>
    </location>
</feature>
<dbReference type="EMBL" id="CP021056">
    <property type="protein sequence ID" value="QXE22546.1"/>
    <property type="molecule type" value="Genomic_DNA"/>
</dbReference>
<organism evidence="3 4">
    <name type="scientific">Richelia sinica FACHB-800</name>
    <dbReference type="NCBI Taxonomy" id="1357546"/>
    <lineage>
        <taxon>Bacteria</taxon>
        <taxon>Bacillati</taxon>
        <taxon>Cyanobacteriota</taxon>
        <taxon>Cyanophyceae</taxon>
        <taxon>Nostocales</taxon>
        <taxon>Nostocaceae</taxon>
        <taxon>Richelia</taxon>
    </lineage>
</organism>
<keyword evidence="1" id="KW-0812">Transmembrane</keyword>
<feature type="transmembrane region" description="Helical" evidence="1">
    <location>
        <begin position="292"/>
        <end position="311"/>
    </location>
</feature>
<dbReference type="GO" id="GO:0000271">
    <property type="term" value="P:polysaccharide biosynthetic process"/>
    <property type="evidence" value="ECO:0007669"/>
    <property type="project" value="TreeGrafter"/>
</dbReference>
<feature type="transmembrane region" description="Helical" evidence="1">
    <location>
        <begin position="86"/>
        <end position="102"/>
    </location>
</feature>
<dbReference type="Pfam" id="PF01757">
    <property type="entry name" value="Acyl_transf_3"/>
    <property type="match status" value="1"/>
</dbReference>
<dbReference type="InterPro" id="IPR002656">
    <property type="entry name" value="Acyl_transf_3_dom"/>
</dbReference>
<dbReference type="Proteomes" id="UP000683511">
    <property type="component" value="Chromosome"/>
</dbReference>
<evidence type="ECO:0000313" key="3">
    <source>
        <dbReference type="EMBL" id="QXE22546.1"/>
    </source>
</evidence>
<evidence type="ECO:0000259" key="2">
    <source>
        <dbReference type="Pfam" id="PF01757"/>
    </source>
</evidence>
<dbReference type="GO" id="GO:0016020">
    <property type="term" value="C:membrane"/>
    <property type="evidence" value="ECO:0007669"/>
    <property type="project" value="TreeGrafter"/>
</dbReference>
<feature type="transmembrane region" description="Helical" evidence="1">
    <location>
        <begin position="331"/>
        <end position="351"/>
    </location>
</feature>
<feature type="transmembrane region" description="Helical" evidence="1">
    <location>
        <begin position="217"/>
        <end position="237"/>
    </location>
</feature>
<accession>A0A975Y3W2</accession>
<dbReference type="KEGG" id="rsin:B6N60_01229"/>
<feature type="transmembrane region" description="Helical" evidence="1">
    <location>
        <begin position="46"/>
        <end position="66"/>
    </location>
</feature>
<feature type="transmembrane region" description="Helical" evidence="1">
    <location>
        <begin position="12"/>
        <end position="34"/>
    </location>
</feature>
<dbReference type="RefSeq" id="WP_190602683.1">
    <property type="nucleotide sequence ID" value="NZ_CP021056.1"/>
</dbReference>
<proteinExistence type="predicted"/>
<keyword evidence="4" id="KW-1185">Reference proteome</keyword>
<keyword evidence="1" id="KW-1133">Transmembrane helix</keyword>
<dbReference type="PANTHER" id="PTHR23028:SF131">
    <property type="entry name" value="BLR2367 PROTEIN"/>
    <property type="match status" value="1"/>
</dbReference>
<dbReference type="InterPro" id="IPR050879">
    <property type="entry name" value="Acyltransferase_3"/>
</dbReference>
<dbReference type="GO" id="GO:0016747">
    <property type="term" value="F:acyltransferase activity, transferring groups other than amino-acyl groups"/>
    <property type="evidence" value="ECO:0007669"/>
    <property type="project" value="InterPro"/>
</dbReference>
<feature type="transmembrane region" description="Helical" evidence="1">
    <location>
        <begin position="264"/>
        <end position="285"/>
    </location>
</feature>
<protein>
    <recommendedName>
        <fullName evidence="2">Acyltransferase 3 domain-containing protein</fullName>
    </recommendedName>
</protein>
<evidence type="ECO:0000256" key="1">
    <source>
        <dbReference type="SAM" id="Phobius"/>
    </source>
</evidence>
<feature type="transmembrane region" description="Helical" evidence="1">
    <location>
        <begin position="184"/>
        <end position="205"/>
    </location>
</feature>
<sequence>MSALSRKQLNLLQAFRGLAAILVLLYHGTTMTAINLQQVLFGNSFVFAHVGVNFFFVLSGFIIFYIHKIDIGKKHKLKDFLIKRFIRVYPVYWLVLIPRLLVSRKEIDIFTALSSIVLFPYPDPPLVNVSWTLSYEIFFYLIFSLTMIAGFRYLKVVVIIWLGLLGIYWLLYTANIFAFNQNNLIFKFIFSYHHLEFGFGCLAAYIVKEYKIKSGKIILATGMILFTLSSIATVNYINGIADSTLASPVMRAQGIKTSLEELGFIYYGIPSFLIILGAASIELVQEIKVPKVWVYLGDASYSIYLIHGTIINNLTLLIKKIQIETFFQNDISKLLILFVALIVGCLFHSYIEKPLINKVKKQVLVYKSN</sequence>
<evidence type="ECO:0000313" key="4">
    <source>
        <dbReference type="Proteomes" id="UP000683511"/>
    </source>
</evidence>
<feature type="transmembrane region" description="Helical" evidence="1">
    <location>
        <begin position="129"/>
        <end position="149"/>
    </location>
</feature>
<name>A0A975Y3W2_9NOST</name>
<dbReference type="PANTHER" id="PTHR23028">
    <property type="entry name" value="ACETYLTRANSFERASE"/>
    <property type="match status" value="1"/>
</dbReference>
<dbReference type="AlphaFoldDB" id="A0A975Y3W2"/>